<evidence type="ECO:0000256" key="5">
    <source>
        <dbReference type="ARBA" id="ARBA00023244"/>
    </source>
</evidence>
<comment type="caution">
    <text evidence="10">The sequence shown here is derived from an EMBL/GenBank/DDBJ whole genome shotgun (WGS) entry which is preliminary data.</text>
</comment>
<evidence type="ECO:0000256" key="6">
    <source>
        <dbReference type="ARBA" id="ARBA00048169"/>
    </source>
</evidence>
<protein>
    <recommendedName>
        <fullName evidence="7">Porphobilinogen deaminase</fullName>
        <shortName evidence="7">PBG</shortName>
        <ecNumber evidence="7">2.5.1.61</ecNumber>
    </recommendedName>
    <alternativeName>
        <fullName evidence="7">Hydroxymethylbilane synthase</fullName>
        <shortName evidence="7">HMBS</shortName>
    </alternativeName>
    <alternativeName>
        <fullName evidence="7">Pre-uroporphyrinogen synthase</fullName>
    </alternativeName>
</protein>
<comment type="miscellaneous">
    <text evidence="7">The porphobilinogen subunits are added to the dipyrromethane group.</text>
</comment>
<evidence type="ECO:0000256" key="7">
    <source>
        <dbReference type="HAMAP-Rule" id="MF_00260"/>
    </source>
</evidence>
<comment type="function">
    <text evidence="1 7">Tetrapolymerization of the monopyrrole PBG into the hydroxymethylbilane pre-uroporphyrinogen in several discrete steps.</text>
</comment>
<dbReference type="HAMAP" id="MF_00260">
    <property type="entry name" value="Porphobil_deam"/>
    <property type="match status" value="1"/>
</dbReference>
<evidence type="ECO:0000259" key="8">
    <source>
        <dbReference type="Pfam" id="PF01379"/>
    </source>
</evidence>
<dbReference type="Proteomes" id="UP000539111">
    <property type="component" value="Unassembled WGS sequence"/>
</dbReference>
<dbReference type="SUPFAM" id="SSF54782">
    <property type="entry name" value="Porphobilinogen deaminase (hydroxymethylbilane synthase), C-terminal domain"/>
    <property type="match status" value="1"/>
</dbReference>
<dbReference type="GO" id="GO:0006782">
    <property type="term" value="P:protoporphyrinogen IX biosynthetic process"/>
    <property type="evidence" value="ECO:0007669"/>
    <property type="project" value="UniProtKB-UniRule"/>
</dbReference>
<evidence type="ECO:0000313" key="10">
    <source>
        <dbReference type="EMBL" id="NYI69389.1"/>
    </source>
</evidence>
<dbReference type="PIRSF" id="PIRSF001438">
    <property type="entry name" value="4pyrrol_synth_OHMeBilane_synth"/>
    <property type="match status" value="1"/>
</dbReference>
<dbReference type="FunFam" id="3.40.190.10:FF:000005">
    <property type="entry name" value="Porphobilinogen deaminase"/>
    <property type="match status" value="1"/>
</dbReference>
<keyword evidence="4 7" id="KW-0808">Transferase</keyword>
<dbReference type="PRINTS" id="PR00151">
    <property type="entry name" value="PORPHBDMNASE"/>
</dbReference>
<dbReference type="InterPro" id="IPR036803">
    <property type="entry name" value="Porphobilinogen_deaminase_C_sf"/>
</dbReference>
<dbReference type="InterPro" id="IPR000860">
    <property type="entry name" value="HemC"/>
</dbReference>
<dbReference type="Gene3D" id="3.30.160.40">
    <property type="entry name" value="Porphobilinogen deaminase, C-terminal domain"/>
    <property type="match status" value="1"/>
</dbReference>
<comment type="cofactor">
    <cofactor evidence="7">
        <name>dipyrromethane</name>
        <dbReference type="ChEBI" id="CHEBI:60342"/>
    </cofactor>
    <text evidence="7">Binds 1 dipyrromethane group covalently.</text>
</comment>
<gene>
    <name evidence="7" type="primary">hemC</name>
    <name evidence="10" type="ORF">BJY26_003695</name>
</gene>
<feature type="domain" description="Porphobilinogen deaminase C-terminal" evidence="9">
    <location>
        <begin position="231"/>
        <end position="305"/>
    </location>
</feature>
<dbReference type="SUPFAM" id="SSF53850">
    <property type="entry name" value="Periplasmic binding protein-like II"/>
    <property type="match status" value="1"/>
</dbReference>
<comment type="catalytic activity">
    <reaction evidence="6 7">
        <text>4 porphobilinogen + H2O = hydroxymethylbilane + 4 NH4(+)</text>
        <dbReference type="Rhea" id="RHEA:13185"/>
        <dbReference type="ChEBI" id="CHEBI:15377"/>
        <dbReference type="ChEBI" id="CHEBI:28938"/>
        <dbReference type="ChEBI" id="CHEBI:57845"/>
        <dbReference type="ChEBI" id="CHEBI:58126"/>
        <dbReference type="EC" id="2.5.1.61"/>
    </reaction>
</comment>
<dbReference type="Pfam" id="PF01379">
    <property type="entry name" value="Porphobil_deam"/>
    <property type="match status" value="1"/>
</dbReference>
<evidence type="ECO:0000256" key="1">
    <source>
        <dbReference type="ARBA" id="ARBA00002869"/>
    </source>
</evidence>
<dbReference type="InterPro" id="IPR022418">
    <property type="entry name" value="Porphobilinogen_deaminase_C"/>
</dbReference>
<dbReference type="PANTHER" id="PTHR11557">
    <property type="entry name" value="PORPHOBILINOGEN DEAMINASE"/>
    <property type="match status" value="1"/>
</dbReference>
<reference evidence="10 11" key="1">
    <citation type="submission" date="2020-07" db="EMBL/GenBank/DDBJ databases">
        <title>Sequencing the genomes of 1000 actinobacteria strains.</title>
        <authorList>
            <person name="Klenk H.-P."/>
        </authorList>
    </citation>
    <scope>NUCLEOTIDE SEQUENCE [LARGE SCALE GENOMIC DNA]</scope>
    <source>
        <strain evidence="10 11">DSM 26341</strain>
    </source>
</reference>
<evidence type="ECO:0000256" key="4">
    <source>
        <dbReference type="ARBA" id="ARBA00022679"/>
    </source>
</evidence>
<comment type="similarity">
    <text evidence="2 7">Belongs to the HMBS family.</text>
</comment>
<dbReference type="NCBIfam" id="TIGR00212">
    <property type="entry name" value="hemC"/>
    <property type="match status" value="1"/>
</dbReference>
<dbReference type="PANTHER" id="PTHR11557:SF0">
    <property type="entry name" value="PORPHOBILINOGEN DEAMINASE"/>
    <property type="match status" value="1"/>
</dbReference>
<organism evidence="10 11">
    <name type="scientific">Spelaeicoccus albus</name>
    <dbReference type="NCBI Taxonomy" id="1280376"/>
    <lineage>
        <taxon>Bacteria</taxon>
        <taxon>Bacillati</taxon>
        <taxon>Actinomycetota</taxon>
        <taxon>Actinomycetes</taxon>
        <taxon>Micrococcales</taxon>
        <taxon>Brevibacteriaceae</taxon>
        <taxon>Spelaeicoccus</taxon>
    </lineage>
</organism>
<dbReference type="EC" id="2.5.1.61" evidence="7"/>
<evidence type="ECO:0000256" key="3">
    <source>
        <dbReference type="ARBA" id="ARBA00011245"/>
    </source>
</evidence>
<comment type="subunit">
    <text evidence="3 7">Monomer.</text>
</comment>
<dbReference type="GO" id="GO:0005737">
    <property type="term" value="C:cytoplasm"/>
    <property type="evidence" value="ECO:0007669"/>
    <property type="project" value="UniProtKB-UniRule"/>
</dbReference>
<sequence length="321" mass="33443">MTARPIRLGTRRSALARTQSGLIADRLRELTGREVELVNVTTEGDTNRAPLTSMGGAGVFVSAVRGALTDGTVDVVVHSLKDLPTTPEPGIRLAAVPRRADPRDALVSAGGKKLVELPAGAVIGTGSPRRHAQLKALGLGFDVVDIRGNVETRMGYVTSGRLDAVVLAMAGLERLGKQADITEKIDPINMLPAPGQGALAVETRDESGGAVDDELVRALAEIDDADTRSATTAERAVLAETGAGCSAPLGALAEIVEDEDGPALSLRAALCPEESIDDGDVVRLSVQGGVADADRLGRELAIELLDRLSIGEKTNDQEREA</sequence>
<proteinExistence type="inferred from homology"/>
<dbReference type="InterPro" id="IPR022417">
    <property type="entry name" value="Porphobilin_deaminase_N"/>
</dbReference>
<evidence type="ECO:0000256" key="2">
    <source>
        <dbReference type="ARBA" id="ARBA00005638"/>
    </source>
</evidence>
<keyword evidence="5 7" id="KW-0627">Porphyrin biosynthesis</keyword>
<evidence type="ECO:0000313" key="11">
    <source>
        <dbReference type="Proteomes" id="UP000539111"/>
    </source>
</evidence>
<feature type="modified residue" description="S-(dipyrrolylmethanemethyl)cysteine" evidence="7">
    <location>
        <position position="245"/>
    </location>
</feature>
<feature type="domain" description="Porphobilinogen deaminase N-terminal" evidence="8">
    <location>
        <begin position="6"/>
        <end position="206"/>
    </location>
</feature>
<dbReference type="GO" id="GO:0004418">
    <property type="term" value="F:hydroxymethylbilane synthase activity"/>
    <property type="evidence" value="ECO:0007669"/>
    <property type="project" value="UniProtKB-UniRule"/>
</dbReference>
<accession>A0A7Z0D5R2</accession>
<keyword evidence="11" id="KW-1185">Reference proteome</keyword>
<dbReference type="Gene3D" id="3.40.190.10">
    <property type="entry name" value="Periplasmic binding protein-like II"/>
    <property type="match status" value="2"/>
</dbReference>
<dbReference type="AlphaFoldDB" id="A0A7Z0D5R2"/>
<dbReference type="EMBL" id="JACBZP010000001">
    <property type="protein sequence ID" value="NYI69389.1"/>
    <property type="molecule type" value="Genomic_DNA"/>
</dbReference>
<name>A0A7Z0D5R2_9MICO</name>
<dbReference type="Pfam" id="PF03900">
    <property type="entry name" value="Porphobil_deamC"/>
    <property type="match status" value="1"/>
</dbReference>
<evidence type="ECO:0000259" key="9">
    <source>
        <dbReference type="Pfam" id="PF03900"/>
    </source>
</evidence>
<dbReference type="RefSeq" id="WP_179429625.1">
    <property type="nucleotide sequence ID" value="NZ_JACBZP010000001.1"/>
</dbReference>